<reference evidence="4 5" key="1">
    <citation type="submission" date="2019-06" db="EMBL/GenBank/DDBJ databases">
        <title>Sequencing the genomes of 1000 actinobacteria strains.</title>
        <authorList>
            <person name="Klenk H.-P."/>
        </authorList>
    </citation>
    <scope>NUCLEOTIDE SEQUENCE [LARGE SCALE GENOMIC DNA]</scope>
    <source>
        <strain evidence="4 5">DSM 19560</strain>
    </source>
</reference>
<dbReference type="OrthoDB" id="3266392at2"/>
<accession>A0A561E801</accession>
<evidence type="ECO:0000313" key="5">
    <source>
        <dbReference type="Proteomes" id="UP000318297"/>
    </source>
</evidence>
<evidence type="ECO:0000256" key="2">
    <source>
        <dbReference type="SAM" id="Phobius"/>
    </source>
</evidence>
<gene>
    <name evidence="4" type="ORF">BKA23_0524</name>
</gene>
<keyword evidence="5" id="KW-1185">Reference proteome</keyword>
<evidence type="ECO:0000313" key="4">
    <source>
        <dbReference type="EMBL" id="TWE11742.1"/>
    </source>
</evidence>
<feature type="domain" description="SAF" evidence="3">
    <location>
        <begin position="62"/>
        <end position="123"/>
    </location>
</feature>
<sequence>MSTRDSTRPPAWQRLLPDPWQGPSRQAQWRRGRARRVLCGLLLAAAVLALVSVVRPPAPATTRVLVAARDLPAGHRLTAADVRGVAWPAGATVPGILAADAVTGTLLVAPIHSGEPLTASRVRAAGRWSGVADGQVVVSVPVTQGSVAQLVQPGDHIDLYDGASGRPIGTDLAVVLAAGTGDRADEASASSGSSSTASGTTQLQVAVSRSQAAAIATANAAGGGVGGGLLVAASPSR</sequence>
<dbReference type="EMBL" id="VIVQ01000001">
    <property type="protein sequence ID" value="TWE11742.1"/>
    <property type="molecule type" value="Genomic_DNA"/>
</dbReference>
<feature type="transmembrane region" description="Helical" evidence="2">
    <location>
        <begin position="37"/>
        <end position="54"/>
    </location>
</feature>
<keyword evidence="2" id="KW-1133">Transmembrane helix</keyword>
<proteinExistence type="predicted"/>
<dbReference type="SMART" id="SM00858">
    <property type="entry name" value="SAF"/>
    <property type="match status" value="1"/>
</dbReference>
<dbReference type="RefSeq" id="WP_145225208.1">
    <property type="nucleotide sequence ID" value="NZ_VIVQ01000001.1"/>
</dbReference>
<feature type="region of interest" description="Disordered" evidence="1">
    <location>
        <begin position="1"/>
        <end position="27"/>
    </location>
</feature>
<keyword evidence="2" id="KW-0812">Transmembrane</keyword>
<keyword evidence="2" id="KW-0472">Membrane</keyword>
<comment type="caution">
    <text evidence="4">The sequence shown here is derived from an EMBL/GenBank/DDBJ whole genome shotgun (WGS) entry which is preliminary data.</text>
</comment>
<name>A0A561E801_9MICO</name>
<dbReference type="AlphaFoldDB" id="A0A561E801"/>
<dbReference type="InterPro" id="IPR013974">
    <property type="entry name" value="SAF"/>
</dbReference>
<dbReference type="Pfam" id="PF08666">
    <property type="entry name" value="SAF"/>
    <property type="match status" value="1"/>
</dbReference>
<dbReference type="Proteomes" id="UP000318297">
    <property type="component" value="Unassembled WGS sequence"/>
</dbReference>
<evidence type="ECO:0000256" key="1">
    <source>
        <dbReference type="SAM" id="MobiDB-lite"/>
    </source>
</evidence>
<protein>
    <submittedName>
        <fullName evidence="4">Flp pilus assembly protein CpaB</fullName>
    </submittedName>
</protein>
<organism evidence="4 5">
    <name type="scientific">Rudaeicoccus suwonensis</name>
    <dbReference type="NCBI Taxonomy" id="657409"/>
    <lineage>
        <taxon>Bacteria</taxon>
        <taxon>Bacillati</taxon>
        <taxon>Actinomycetota</taxon>
        <taxon>Actinomycetes</taxon>
        <taxon>Micrococcales</taxon>
        <taxon>Dermacoccaceae</taxon>
        <taxon>Rudaeicoccus</taxon>
    </lineage>
</organism>
<dbReference type="CDD" id="cd11614">
    <property type="entry name" value="SAF_CpaB_FlgA_like"/>
    <property type="match status" value="1"/>
</dbReference>
<evidence type="ECO:0000259" key="3">
    <source>
        <dbReference type="SMART" id="SM00858"/>
    </source>
</evidence>